<proteinExistence type="predicted"/>
<evidence type="ECO:0000313" key="2">
    <source>
        <dbReference type="Proteomes" id="UP001370490"/>
    </source>
</evidence>
<dbReference type="Proteomes" id="UP001370490">
    <property type="component" value="Unassembled WGS sequence"/>
</dbReference>
<sequence length="130" mass="14125">MYLLVRYPQKEWLAAKLASSRDCAITLIIANPTVSTAESDHISHFLSAYPGVKLLEFQLLPLDSTDPTSDPLFLQFGAISRSMNPVVQPLLSFLSPPLSAVFCDFGLAASFSLVAADLDIPYYVLVTTSA</sequence>
<name>A0AAN8VIU9_9MAGN</name>
<dbReference type="EMBL" id="JBAMMX010000014">
    <property type="protein sequence ID" value="KAK6928137.1"/>
    <property type="molecule type" value="Genomic_DNA"/>
</dbReference>
<keyword evidence="2" id="KW-1185">Reference proteome</keyword>
<comment type="caution">
    <text evidence="1">The sequence shown here is derived from an EMBL/GenBank/DDBJ whole genome shotgun (WGS) entry which is preliminary data.</text>
</comment>
<accession>A0AAN8VIU9</accession>
<dbReference type="AlphaFoldDB" id="A0AAN8VIU9"/>
<evidence type="ECO:0000313" key="1">
    <source>
        <dbReference type="EMBL" id="KAK6928137.1"/>
    </source>
</evidence>
<gene>
    <name evidence="1" type="ORF">RJ641_006728</name>
</gene>
<protein>
    <submittedName>
        <fullName evidence="1">Uncharacterized protein</fullName>
    </submittedName>
</protein>
<organism evidence="1 2">
    <name type="scientific">Dillenia turbinata</name>
    <dbReference type="NCBI Taxonomy" id="194707"/>
    <lineage>
        <taxon>Eukaryota</taxon>
        <taxon>Viridiplantae</taxon>
        <taxon>Streptophyta</taxon>
        <taxon>Embryophyta</taxon>
        <taxon>Tracheophyta</taxon>
        <taxon>Spermatophyta</taxon>
        <taxon>Magnoliopsida</taxon>
        <taxon>eudicotyledons</taxon>
        <taxon>Gunneridae</taxon>
        <taxon>Pentapetalae</taxon>
        <taxon>Dilleniales</taxon>
        <taxon>Dilleniaceae</taxon>
        <taxon>Dillenia</taxon>
    </lineage>
</organism>
<dbReference type="SUPFAM" id="SSF53756">
    <property type="entry name" value="UDP-Glycosyltransferase/glycogen phosphorylase"/>
    <property type="match status" value="1"/>
</dbReference>
<reference evidence="1 2" key="1">
    <citation type="submission" date="2023-12" db="EMBL/GenBank/DDBJ databases">
        <title>A high-quality genome assembly for Dillenia turbinata (Dilleniales).</title>
        <authorList>
            <person name="Chanderbali A."/>
        </authorList>
    </citation>
    <scope>NUCLEOTIDE SEQUENCE [LARGE SCALE GENOMIC DNA]</scope>
    <source>
        <strain evidence="1">LSX21</strain>
        <tissue evidence="1">Leaf</tissue>
    </source>
</reference>
<dbReference type="Gene3D" id="3.40.50.2000">
    <property type="entry name" value="Glycogen Phosphorylase B"/>
    <property type="match status" value="1"/>
</dbReference>